<dbReference type="Pfam" id="PF10613">
    <property type="entry name" value="Lig_chan-Glu_bd"/>
    <property type="match status" value="1"/>
</dbReference>
<comment type="subcellular location">
    <subcellularLocation>
        <location evidence="1">Membrane</location>
        <topology evidence="1">Multi-pass membrane protein</topology>
    </subcellularLocation>
    <subcellularLocation>
        <location evidence="13">Postsynaptic cell membrane</location>
    </subcellularLocation>
</comment>
<dbReference type="GO" id="GO:0045211">
    <property type="term" value="C:postsynaptic membrane"/>
    <property type="evidence" value="ECO:0007669"/>
    <property type="project" value="UniProtKB-SubCell"/>
</dbReference>
<keyword evidence="18" id="KW-1185">Reference proteome</keyword>
<dbReference type="Pfam" id="PF00060">
    <property type="entry name" value="Lig_chan"/>
    <property type="match status" value="1"/>
</dbReference>
<keyword evidence="10" id="KW-0628">Postsynaptic cell membrane</keyword>
<evidence type="ECO:0000256" key="14">
    <source>
        <dbReference type="SAM" id="Phobius"/>
    </source>
</evidence>
<reference evidence="16" key="1">
    <citation type="submission" date="2021-02" db="EMBL/GenBank/DDBJ databases">
        <authorList>
            <person name="Nowell W R."/>
        </authorList>
    </citation>
    <scope>NUCLEOTIDE SEQUENCE</scope>
</reference>
<keyword evidence="9" id="KW-0325">Glycoprotein</keyword>
<keyword evidence="5" id="KW-0770">Synapse</keyword>
<evidence type="ECO:0000256" key="7">
    <source>
        <dbReference type="ARBA" id="ARBA00023136"/>
    </source>
</evidence>
<evidence type="ECO:0000256" key="13">
    <source>
        <dbReference type="ARBA" id="ARBA00034100"/>
    </source>
</evidence>
<evidence type="ECO:0000256" key="3">
    <source>
        <dbReference type="ARBA" id="ARBA00022692"/>
    </source>
</evidence>
<keyword evidence="4 14" id="KW-1133">Transmembrane helix</keyword>
<dbReference type="Gene3D" id="3.40.190.10">
    <property type="entry name" value="Periplasmic binding protein-like II"/>
    <property type="match status" value="2"/>
</dbReference>
<dbReference type="GO" id="GO:0015276">
    <property type="term" value="F:ligand-gated monoatomic ion channel activity"/>
    <property type="evidence" value="ECO:0007669"/>
    <property type="project" value="InterPro"/>
</dbReference>
<dbReference type="Proteomes" id="UP000663828">
    <property type="component" value="Unassembled WGS sequence"/>
</dbReference>
<evidence type="ECO:0000256" key="6">
    <source>
        <dbReference type="ARBA" id="ARBA00023065"/>
    </source>
</evidence>
<dbReference type="Gene3D" id="1.10.287.70">
    <property type="match status" value="1"/>
</dbReference>
<dbReference type="GO" id="GO:0004930">
    <property type="term" value="F:G protein-coupled receptor activity"/>
    <property type="evidence" value="ECO:0007669"/>
    <property type="project" value="InterPro"/>
</dbReference>
<dbReference type="EMBL" id="CAJNOR010000441">
    <property type="protein sequence ID" value="CAF0915725.1"/>
    <property type="molecule type" value="Genomic_DNA"/>
</dbReference>
<dbReference type="SUPFAM" id="SSF53850">
    <property type="entry name" value="Periplasmic binding protein-like II"/>
    <property type="match status" value="1"/>
</dbReference>
<dbReference type="InterPro" id="IPR015683">
    <property type="entry name" value="Ionotropic_Glu_rcpt"/>
</dbReference>
<dbReference type="Gene3D" id="3.40.50.2300">
    <property type="match status" value="2"/>
</dbReference>
<evidence type="ECO:0000256" key="10">
    <source>
        <dbReference type="ARBA" id="ARBA00023257"/>
    </source>
</evidence>
<dbReference type="InterPro" id="IPR028082">
    <property type="entry name" value="Peripla_BP_I"/>
</dbReference>
<dbReference type="AlphaFoldDB" id="A0A814ARD5"/>
<comment type="caution">
    <text evidence="16">The sequence shown here is derived from an EMBL/GenBank/DDBJ whole genome shotgun (WGS) entry which is preliminary data.</text>
</comment>
<evidence type="ECO:0000313" key="16">
    <source>
        <dbReference type="EMBL" id="CAF0915725.1"/>
    </source>
</evidence>
<evidence type="ECO:0000256" key="9">
    <source>
        <dbReference type="ARBA" id="ARBA00023180"/>
    </source>
</evidence>
<keyword evidence="3 14" id="KW-0812">Transmembrane</keyword>
<evidence type="ECO:0000259" key="15">
    <source>
        <dbReference type="SMART" id="SM00079"/>
    </source>
</evidence>
<feature type="transmembrane region" description="Helical" evidence="14">
    <location>
        <begin position="636"/>
        <end position="654"/>
    </location>
</feature>
<gene>
    <name evidence="17" type="ORF">EDS130_LOCUS37057</name>
    <name evidence="16" type="ORF">XAT740_LOCUS8769</name>
</gene>
<keyword evidence="7 14" id="KW-0472">Membrane</keyword>
<evidence type="ECO:0000313" key="18">
    <source>
        <dbReference type="Proteomes" id="UP000663828"/>
    </source>
</evidence>
<evidence type="ECO:0000256" key="4">
    <source>
        <dbReference type="ARBA" id="ARBA00022989"/>
    </source>
</evidence>
<dbReference type="Proteomes" id="UP000663852">
    <property type="component" value="Unassembled WGS sequence"/>
</dbReference>
<evidence type="ECO:0000256" key="8">
    <source>
        <dbReference type="ARBA" id="ARBA00023170"/>
    </source>
</evidence>
<evidence type="ECO:0000256" key="1">
    <source>
        <dbReference type="ARBA" id="ARBA00004141"/>
    </source>
</evidence>
<dbReference type="PRINTS" id="PR00248">
    <property type="entry name" value="GPCRMGR"/>
</dbReference>
<dbReference type="OrthoDB" id="5984008at2759"/>
<dbReference type="PRINTS" id="PR01176">
    <property type="entry name" value="GABABRECEPTR"/>
</dbReference>
<evidence type="ECO:0000256" key="12">
    <source>
        <dbReference type="ARBA" id="ARBA00023303"/>
    </source>
</evidence>
<evidence type="ECO:0000256" key="5">
    <source>
        <dbReference type="ARBA" id="ARBA00023018"/>
    </source>
</evidence>
<dbReference type="SMART" id="SM00079">
    <property type="entry name" value="PBPe"/>
    <property type="match status" value="1"/>
</dbReference>
<dbReference type="InterPro" id="IPR001320">
    <property type="entry name" value="Iontro_rcpt_C"/>
</dbReference>
<feature type="domain" description="Ionotropic glutamate receptor C-terminal" evidence="15">
    <location>
        <begin position="457"/>
        <end position="796"/>
    </location>
</feature>
<dbReference type="InterPro" id="IPR019594">
    <property type="entry name" value="Glu/Gly-bd"/>
</dbReference>
<sequence>MLLPFISYFIFSQINFKYIKTEWPIANLSNIKILGLFLDADNTTEPTELSIHTRAMFQSAIILSQKYNISMQSQYLEWQSAQTDGNIMNALSDTCQCASSSILLGIVGPTLSNEAQQIANFGERIGLPVISYSATDPQLSDRNSYPTFYRTVPSDNEAAVALVKLFLKFNWTSCVVVYQNDLFGTNGVNAINNAFINQGLAIFKFIVFDIATLTFREDLKSSLVNSPTRIVILWVSVSYASLIIQNALDNGVLGPKFTWISSTSISLTSFNSIYYPNLIGMLTVEPVTGSVVGATINQTLLNAAYDVWKEYEPETFPSSVKVNPYALFAFDATWVLIQSLEQLCSQMNHSCLTTNGSSYCFDRYFVHSNQLLNIINSIKFLGISGPIKFTSNSTDRMDGSYYYVQNIQSTSTGIGFAPVLEYSDPGDWSTYPGSNVIVWPGNSLISPTGRVLLDSVTVRIGVIAAPVYTIVNGGSTTNLTGYAIDLIELLRSQLNFIPNIQLASDNQTYAGLIQAVADGVYDMVVGDVTVTAARRELVDFSNSIFDNALQLMVRKTYTSAPDPLSFLKPFSLKLWITFLFSWVFASVLFCFFERDENDILANRTFFSQIAMSLWYCLGHCIGHGVDFHVRTSSGRLLTAALYMLSLVLLASYTANLASDLTILKTQNILSGIDDLKNGKIPPNRIGIRVGTAAVDYYLKEISNGNPNYYPLYSLQQGYDALLNDIIDVTFTDIGLGEYETNNVYCNLTLIGDSFDAGIFGIAVSKNWIYTEELDVTILSLGETGLLNNLQIKWFQTKICPDTSGVPTEIELESMGGLFATFAFVILLSLILFIWKKKTFFIQRLKKKFTSCERPVETNTISCKI</sequence>
<accession>A0A814ARD5</accession>
<name>A0A814ARD5_ADIRI</name>
<evidence type="ECO:0000256" key="2">
    <source>
        <dbReference type="ARBA" id="ARBA00022448"/>
    </source>
</evidence>
<keyword evidence="2" id="KW-0813">Transport</keyword>
<protein>
    <recommendedName>
        <fullName evidence="15">Ionotropic glutamate receptor C-terminal domain-containing protein</fullName>
    </recommendedName>
</protein>
<organism evidence="16 18">
    <name type="scientific">Adineta ricciae</name>
    <name type="common">Rotifer</name>
    <dbReference type="NCBI Taxonomy" id="249248"/>
    <lineage>
        <taxon>Eukaryota</taxon>
        <taxon>Metazoa</taxon>
        <taxon>Spiralia</taxon>
        <taxon>Gnathifera</taxon>
        <taxon>Rotifera</taxon>
        <taxon>Eurotatoria</taxon>
        <taxon>Bdelloidea</taxon>
        <taxon>Adinetida</taxon>
        <taxon>Adinetidae</taxon>
        <taxon>Adineta</taxon>
    </lineage>
</organism>
<proteinExistence type="predicted"/>
<feature type="transmembrane region" description="Helical" evidence="14">
    <location>
        <begin position="574"/>
        <end position="592"/>
    </location>
</feature>
<keyword evidence="6" id="KW-0406">Ion transport</keyword>
<keyword evidence="8" id="KW-0675">Receptor</keyword>
<feature type="transmembrane region" description="Helical" evidence="14">
    <location>
        <begin position="814"/>
        <end position="834"/>
    </location>
</feature>
<dbReference type="PANTHER" id="PTHR18966">
    <property type="entry name" value="IONOTROPIC GLUTAMATE RECEPTOR"/>
    <property type="match status" value="1"/>
</dbReference>
<evidence type="ECO:0000256" key="11">
    <source>
        <dbReference type="ARBA" id="ARBA00023286"/>
    </source>
</evidence>
<dbReference type="EMBL" id="CAJNOJ010000357">
    <property type="protein sequence ID" value="CAF1415483.1"/>
    <property type="molecule type" value="Genomic_DNA"/>
</dbReference>
<dbReference type="InterPro" id="IPR001828">
    <property type="entry name" value="ANF_lig-bd_rcpt"/>
</dbReference>
<evidence type="ECO:0000313" key="17">
    <source>
        <dbReference type="EMBL" id="CAF1415483.1"/>
    </source>
</evidence>
<dbReference type="Pfam" id="PF01094">
    <property type="entry name" value="ANF_receptor"/>
    <property type="match status" value="1"/>
</dbReference>
<keyword evidence="11" id="KW-1071">Ligand-gated ion channel</keyword>
<dbReference type="SUPFAM" id="SSF53822">
    <property type="entry name" value="Periplasmic binding protein-like I"/>
    <property type="match status" value="1"/>
</dbReference>
<dbReference type="SUPFAM" id="SSF81324">
    <property type="entry name" value="Voltage-gated potassium channels"/>
    <property type="match status" value="1"/>
</dbReference>
<dbReference type="InterPro" id="IPR000337">
    <property type="entry name" value="GPCR_3"/>
</dbReference>
<keyword evidence="12" id="KW-0407">Ion channel</keyword>